<dbReference type="EMBL" id="CP003415">
    <property type="protein sequence ID" value="AFI92027.1"/>
    <property type="molecule type" value="Genomic_DNA"/>
</dbReference>
<dbReference type="EMBL" id="WABS01000144">
    <property type="protein sequence ID" value="MBI0557529.1"/>
    <property type="molecule type" value="Genomic_DNA"/>
</dbReference>
<dbReference type="HOGENOM" id="CLU_173278_0_0_6"/>
<accession>A0A0H3IA32</accession>
<dbReference type="RefSeq" id="WP_014701467.1">
    <property type="nucleotide sequence ID" value="NC_017845.1"/>
</dbReference>
<dbReference type="Proteomes" id="UP000008044">
    <property type="component" value="Chromosome"/>
</dbReference>
<evidence type="ECO:0000313" key="4">
    <source>
        <dbReference type="Proteomes" id="UP001194579"/>
    </source>
</evidence>
<reference evidence="2" key="4">
    <citation type="submission" date="2024-05" db="EMBL/GenBank/DDBJ databases">
        <title>Identification of Pectobacterium versatile causing blackleg of potato from New York State with a whole genome sequencing approach.</title>
        <authorList>
            <person name="Ma X."/>
            <person name="Swingle B."/>
        </authorList>
    </citation>
    <scope>NUCLEOTIDE SEQUENCE</scope>
    <source>
        <strain evidence="2">NY1588A</strain>
    </source>
</reference>
<dbReference type="AlphaFoldDB" id="A0A0H3IA32"/>
<organism evidence="1 3">
    <name type="scientific">Pectobacterium parmentieri</name>
    <dbReference type="NCBI Taxonomy" id="1905730"/>
    <lineage>
        <taxon>Bacteria</taxon>
        <taxon>Pseudomonadati</taxon>
        <taxon>Pseudomonadota</taxon>
        <taxon>Gammaproteobacteria</taxon>
        <taxon>Enterobacterales</taxon>
        <taxon>Pectobacteriaceae</taxon>
        <taxon>Pectobacterium</taxon>
    </lineage>
</organism>
<evidence type="ECO:0000313" key="2">
    <source>
        <dbReference type="EMBL" id="MBI0557529.1"/>
    </source>
</evidence>
<dbReference type="KEGG" id="pec:W5S_3964"/>
<evidence type="ECO:0000313" key="3">
    <source>
        <dbReference type="Proteomes" id="UP000008044"/>
    </source>
</evidence>
<sequence length="110" mass="13001">MKICEIESKFSDMPTIMDISDELFLIKMLMQVETNDLIENKDIFLNIIESLELSHMDNGFMELTKDNEGYFLDFYKWLIKLNSNYNLNIEANSIEIFNLTSDEVNQLMNK</sequence>
<evidence type="ECO:0000313" key="1">
    <source>
        <dbReference type="EMBL" id="AFI92027.1"/>
    </source>
</evidence>
<gene>
    <name evidence="1" type="ordered locus">W5S_3964</name>
    <name evidence="2" type="ORF">F6Q06_24270</name>
</gene>
<reference evidence="1" key="2">
    <citation type="submission" date="2012-03" db="EMBL/GenBank/DDBJ databases">
        <authorList>
            <person name="Koskinen P."/>
            <person name="Laine P."/>
            <person name="Niemi O."/>
            <person name="Nykyri J."/>
            <person name="Harjunpaa H."/>
            <person name="Auvinen P."/>
            <person name="Paulin L."/>
            <person name="Pirhonen M."/>
            <person name="Palva T."/>
            <person name="Holm L."/>
        </authorList>
    </citation>
    <scope>NUCLEOTIDE SEQUENCE</scope>
    <source>
        <strain evidence="1">SCC3193</strain>
    </source>
</reference>
<protein>
    <submittedName>
        <fullName evidence="1">Uncharacterized protein</fullName>
    </submittedName>
</protein>
<keyword evidence="4" id="KW-1185">Reference proteome</keyword>
<reference evidence="4" key="3">
    <citation type="submission" date="2023-07" db="EMBL/GenBank/DDBJ databases">
        <title>Identification of Pectobacterium versatile causing blackleg of potato from New York State with a whole genome sequencing approach.</title>
        <authorList>
            <person name="Ma X."/>
            <person name="Swingle B."/>
        </authorList>
    </citation>
    <scope>NUCLEOTIDE SEQUENCE [LARGE SCALE GENOMIC DNA]</scope>
    <source>
        <strain evidence="4">NY1588A</strain>
    </source>
</reference>
<dbReference type="Proteomes" id="UP001194579">
    <property type="component" value="Unassembled WGS sequence"/>
</dbReference>
<dbReference type="PATRIC" id="fig|1166016.3.peg.4034"/>
<reference evidence="1 3" key="1">
    <citation type="journal article" date="2012" name="J. Bacteriol.">
        <title>Genome sequence of Pectobacterium sp. strain SCC3193.</title>
        <authorList>
            <person name="Koskinen J.P."/>
            <person name="Laine P."/>
            <person name="Niemi O."/>
            <person name="Nykyri J."/>
            <person name="Harjunpaa H."/>
            <person name="Auvinen P."/>
            <person name="Paulin L."/>
            <person name="Pirhonen M."/>
            <person name="Palva T."/>
            <person name="Holm L."/>
        </authorList>
    </citation>
    <scope>NUCLEOTIDE SEQUENCE [LARGE SCALE GENOMIC DNA]</scope>
    <source>
        <strain evidence="1 3">SCC3193</strain>
    </source>
</reference>
<proteinExistence type="predicted"/>
<name>A0A0H3IA32_PECPM</name>